<gene>
    <name evidence="2" type="ORF">AVDCRST_MAG38-2003</name>
</gene>
<feature type="non-terminal residue" evidence="2">
    <location>
        <position position="303"/>
    </location>
</feature>
<reference evidence="2" key="1">
    <citation type="submission" date="2020-02" db="EMBL/GenBank/DDBJ databases">
        <authorList>
            <person name="Meier V. D."/>
        </authorList>
    </citation>
    <scope>NUCLEOTIDE SEQUENCE</scope>
    <source>
        <strain evidence="2">AVDCRST_MAG38</strain>
    </source>
</reference>
<feature type="non-terminal residue" evidence="2">
    <location>
        <position position="1"/>
    </location>
</feature>
<name>A0A6J4RSM4_9ACTN</name>
<feature type="compositionally biased region" description="Basic and acidic residues" evidence="1">
    <location>
        <begin position="272"/>
        <end position="286"/>
    </location>
</feature>
<feature type="compositionally biased region" description="Low complexity" evidence="1">
    <location>
        <begin position="225"/>
        <end position="234"/>
    </location>
</feature>
<organism evidence="2">
    <name type="scientific">uncultured Solirubrobacteraceae bacterium</name>
    <dbReference type="NCBI Taxonomy" id="1162706"/>
    <lineage>
        <taxon>Bacteria</taxon>
        <taxon>Bacillati</taxon>
        <taxon>Actinomycetota</taxon>
        <taxon>Thermoleophilia</taxon>
        <taxon>Solirubrobacterales</taxon>
        <taxon>Solirubrobacteraceae</taxon>
        <taxon>environmental samples</taxon>
    </lineage>
</organism>
<feature type="region of interest" description="Disordered" evidence="1">
    <location>
        <begin position="1"/>
        <end position="101"/>
    </location>
</feature>
<proteinExistence type="predicted"/>
<feature type="region of interest" description="Disordered" evidence="1">
    <location>
        <begin position="265"/>
        <end position="303"/>
    </location>
</feature>
<feature type="compositionally biased region" description="Basic residues" evidence="1">
    <location>
        <begin position="202"/>
        <end position="224"/>
    </location>
</feature>
<evidence type="ECO:0000256" key="1">
    <source>
        <dbReference type="SAM" id="MobiDB-lite"/>
    </source>
</evidence>
<dbReference type="AlphaFoldDB" id="A0A6J4RSM4"/>
<evidence type="ECO:0000313" key="2">
    <source>
        <dbReference type="EMBL" id="CAA9480638.1"/>
    </source>
</evidence>
<feature type="compositionally biased region" description="Basic residues" evidence="1">
    <location>
        <begin position="147"/>
        <end position="166"/>
    </location>
</feature>
<sequence>DEPTASVAPALDASRAAGRCPAAPGSRRRGPAPGAGRTAALARLDPAARAAAGLHDGAGGHAGPRGAGRAHRSRGRLLPAASRRGDRRHGHPGPRVDRGRRALRAHAGRQRARGRLRHPAHAAALGRRLDGAHLVRLPGLLGGVGGHLRHRRERRPPPGARRRRVDRRPDRRADPGHAPGARLRGVLLPRVLLHRAAPLLRRGGRRRPDRRRLRSHPRQRHRPGVPRAARSPRRPAVPALLAHRLDHPLHGPARPQQLDRIGRRARMAAAGDRGHDARLERPDRRRGAGAGATRAGRRPDTRV</sequence>
<feature type="region of interest" description="Disordered" evidence="1">
    <location>
        <begin position="198"/>
        <end position="234"/>
    </location>
</feature>
<protein>
    <submittedName>
        <fullName evidence="2">Uncharacterized protein</fullName>
    </submittedName>
</protein>
<accession>A0A6J4RSM4</accession>
<feature type="compositionally biased region" description="Low complexity" evidence="1">
    <location>
        <begin position="13"/>
        <end position="55"/>
    </location>
</feature>
<feature type="region of interest" description="Disordered" evidence="1">
    <location>
        <begin position="140"/>
        <end position="182"/>
    </location>
</feature>
<feature type="compositionally biased region" description="Gly residues" evidence="1">
    <location>
        <begin position="56"/>
        <end position="66"/>
    </location>
</feature>
<dbReference type="EMBL" id="CADCVJ010000168">
    <property type="protein sequence ID" value="CAA9480638.1"/>
    <property type="molecule type" value="Genomic_DNA"/>
</dbReference>